<protein>
    <submittedName>
        <fullName evidence="1">Cobalamin acquisition protein 1</fullName>
    </submittedName>
</protein>
<gene>
    <name evidence="1" type="primary">CBA1</name>
</gene>
<evidence type="ECO:0000313" key="1">
    <source>
        <dbReference type="EMBL" id="AGG56677.1"/>
    </source>
</evidence>
<accession>M4M9U2</accession>
<feature type="non-terminal residue" evidence="1">
    <location>
        <position position="75"/>
    </location>
</feature>
<name>M4M9U2_9EUKA</name>
<proteinExistence type="evidence at transcript level"/>
<reference evidence="1" key="1">
    <citation type="journal article" date="2012" name="Proc. Natl. Acad. Sci. U.S.A.">
        <title>Influence of cobalamin scarcity on diatom molecular physiology and identification of a cobalamin acquisition protein.</title>
        <authorList>
            <person name="Bertrand E.M."/>
            <person name="Allen A.E."/>
            <person name="Dupont C.L."/>
            <person name="Norden-Krichmar T.M."/>
            <person name="Bai J."/>
            <person name="Valas R.E."/>
            <person name="Saito M.A."/>
        </authorList>
    </citation>
    <scope>NUCLEOTIDE SEQUENCE</scope>
</reference>
<sequence>FLHSSEGSLVGDYGGICMNNTEFEEHAADADVWIYASSDFEDVYADNVDMLNGFASVQNQRVYDFVKCMVRRPIC</sequence>
<feature type="non-terminal residue" evidence="1">
    <location>
        <position position="1"/>
    </location>
</feature>
<dbReference type="EMBL" id="JX042603">
    <property type="protein sequence ID" value="AGG56677.1"/>
    <property type="molecule type" value="mRNA"/>
</dbReference>
<organism evidence="1">
    <name type="scientific">uncultured phototrophic eukaryote</name>
    <dbReference type="NCBI Taxonomy" id="172788"/>
    <lineage>
        <taxon>Eukaryota</taxon>
        <taxon>environmental samples</taxon>
    </lineage>
</organism>
<dbReference type="AlphaFoldDB" id="M4M9U2"/>